<sequence>MRSSIQFAAFGYGVILLAALAPTVECQLYSKTIQTSLGPVRGFKYFNESDDKYFDGPTDNVAAFLGIPYAADTAYGNRWKAPQPREAWNETLLAYEFGAPCPTGYATGYSEDCLSLNIWTNASSSSDKLPVLVWNQGSEETSNDPWWYGGGMAVKGVVMVSFNRRDDVFGYLAHPELNAEGKNTTGHETSGNYGVLDHLEVLKWVQKNIEKFGGDPDSVTIAGQSFGSSQVYHAVNSGLFSGYFHRAISQSGIRYPYDTLLAGLATSYVTMEKAIQFGLNYTANHNVSSIAELRKLPVEEILVGSSDRDNSVWWVTALSCNYPLIFKPVLDGYVLPMKYIEQLKKGPANDVPLITGNTKDESGAALSTNYTAAEYTEYCTLKYGNLSSRYFELYPAGGNATRGDMSWNAAARDTSLVSSWAYAKDWVLSAKSSIYTYYWDHAPPGQDQGAFHQSEIMYALNALYANTDTYPFTSQDYAIQEAMGAYWVNFIKTGNPNNGSSFTGNGTLAHWFPNSGETNYVMRLGNGFGNHTVAPTKNVELIMDYFSQQVPY</sequence>
<gene>
    <name evidence="3" type="ORF">EDB81DRAFT_810398</name>
</gene>
<dbReference type="InterPro" id="IPR029058">
    <property type="entry name" value="AB_hydrolase_fold"/>
</dbReference>
<evidence type="ECO:0000313" key="4">
    <source>
        <dbReference type="Proteomes" id="UP000738349"/>
    </source>
</evidence>
<evidence type="ECO:0000259" key="2">
    <source>
        <dbReference type="Pfam" id="PF00135"/>
    </source>
</evidence>
<reference evidence="3" key="1">
    <citation type="journal article" date="2021" name="Nat. Commun.">
        <title>Genetic determinants of endophytism in the Arabidopsis root mycobiome.</title>
        <authorList>
            <person name="Mesny F."/>
            <person name="Miyauchi S."/>
            <person name="Thiergart T."/>
            <person name="Pickel B."/>
            <person name="Atanasova L."/>
            <person name="Karlsson M."/>
            <person name="Huettel B."/>
            <person name="Barry K.W."/>
            <person name="Haridas S."/>
            <person name="Chen C."/>
            <person name="Bauer D."/>
            <person name="Andreopoulos W."/>
            <person name="Pangilinan J."/>
            <person name="LaButti K."/>
            <person name="Riley R."/>
            <person name="Lipzen A."/>
            <person name="Clum A."/>
            <person name="Drula E."/>
            <person name="Henrissat B."/>
            <person name="Kohler A."/>
            <person name="Grigoriev I.V."/>
            <person name="Martin F.M."/>
            <person name="Hacquard S."/>
        </authorList>
    </citation>
    <scope>NUCLEOTIDE SEQUENCE</scope>
    <source>
        <strain evidence="3">MPI-CAGE-AT-0147</strain>
    </source>
</reference>
<dbReference type="SUPFAM" id="SSF53474">
    <property type="entry name" value="alpha/beta-Hydrolases"/>
    <property type="match status" value="1"/>
</dbReference>
<dbReference type="Pfam" id="PF00135">
    <property type="entry name" value="COesterase"/>
    <property type="match status" value="1"/>
</dbReference>
<dbReference type="OrthoDB" id="408631at2759"/>
<feature type="signal peptide" evidence="1">
    <location>
        <begin position="1"/>
        <end position="26"/>
    </location>
</feature>
<dbReference type="InterPro" id="IPR002018">
    <property type="entry name" value="CarbesteraseB"/>
</dbReference>
<accession>A0A9P9IMM1</accession>
<proteinExistence type="predicted"/>
<dbReference type="AlphaFoldDB" id="A0A9P9IMM1"/>
<feature type="domain" description="Carboxylesterase type B" evidence="2">
    <location>
        <begin position="31"/>
        <end position="526"/>
    </location>
</feature>
<evidence type="ECO:0000256" key="1">
    <source>
        <dbReference type="SAM" id="SignalP"/>
    </source>
</evidence>
<keyword evidence="4" id="KW-1185">Reference proteome</keyword>
<feature type="chain" id="PRO_5040479023" evidence="1">
    <location>
        <begin position="27"/>
        <end position="552"/>
    </location>
</feature>
<organism evidence="3 4">
    <name type="scientific">Dactylonectria macrodidyma</name>
    <dbReference type="NCBI Taxonomy" id="307937"/>
    <lineage>
        <taxon>Eukaryota</taxon>
        <taxon>Fungi</taxon>
        <taxon>Dikarya</taxon>
        <taxon>Ascomycota</taxon>
        <taxon>Pezizomycotina</taxon>
        <taxon>Sordariomycetes</taxon>
        <taxon>Hypocreomycetidae</taxon>
        <taxon>Hypocreales</taxon>
        <taxon>Nectriaceae</taxon>
        <taxon>Dactylonectria</taxon>
    </lineage>
</organism>
<keyword evidence="1" id="KW-0732">Signal</keyword>
<comment type="caution">
    <text evidence="3">The sequence shown here is derived from an EMBL/GenBank/DDBJ whole genome shotgun (WGS) entry which is preliminary data.</text>
</comment>
<evidence type="ECO:0000313" key="3">
    <source>
        <dbReference type="EMBL" id="KAH7126092.1"/>
    </source>
</evidence>
<name>A0A9P9IMM1_9HYPO</name>
<dbReference type="Proteomes" id="UP000738349">
    <property type="component" value="Unassembled WGS sequence"/>
</dbReference>
<dbReference type="PANTHER" id="PTHR11559">
    <property type="entry name" value="CARBOXYLESTERASE"/>
    <property type="match status" value="1"/>
</dbReference>
<dbReference type="EMBL" id="JAGMUV010000020">
    <property type="protein sequence ID" value="KAH7126092.1"/>
    <property type="molecule type" value="Genomic_DNA"/>
</dbReference>
<dbReference type="Gene3D" id="3.40.50.1820">
    <property type="entry name" value="alpha/beta hydrolase"/>
    <property type="match status" value="1"/>
</dbReference>
<protein>
    <submittedName>
        <fullName evidence="3">Prolyl oligopeptidase-like protein</fullName>
    </submittedName>
</protein>
<dbReference type="InterPro" id="IPR050309">
    <property type="entry name" value="Type-B_Carboxylest/Lipase"/>
</dbReference>